<name>A0ABR8ENN6_9CYAN</name>
<gene>
    <name evidence="1" type="ORF">H6G72_27860</name>
</gene>
<evidence type="ECO:0000313" key="2">
    <source>
        <dbReference type="Proteomes" id="UP000641954"/>
    </source>
</evidence>
<organism evidence="1 2">
    <name type="scientific">Planktothricoides raciborskii FACHB-1370</name>
    <dbReference type="NCBI Taxonomy" id="2949576"/>
    <lineage>
        <taxon>Bacteria</taxon>
        <taxon>Bacillati</taxon>
        <taxon>Cyanobacteriota</taxon>
        <taxon>Cyanophyceae</taxon>
        <taxon>Oscillatoriophycideae</taxon>
        <taxon>Oscillatoriales</taxon>
        <taxon>Oscillatoriaceae</taxon>
        <taxon>Planktothricoides</taxon>
    </lineage>
</organism>
<proteinExistence type="predicted"/>
<dbReference type="Proteomes" id="UP000641954">
    <property type="component" value="Unassembled WGS sequence"/>
</dbReference>
<dbReference type="EMBL" id="JACJSK010000078">
    <property type="protein sequence ID" value="MBD2547573.1"/>
    <property type="molecule type" value="Genomic_DNA"/>
</dbReference>
<comment type="caution">
    <text evidence="1">The sequence shown here is derived from an EMBL/GenBank/DDBJ whole genome shotgun (WGS) entry which is preliminary data.</text>
</comment>
<dbReference type="RefSeq" id="WP_054464221.1">
    <property type="nucleotide sequence ID" value="NZ_JACJSK010000078.1"/>
</dbReference>
<protein>
    <submittedName>
        <fullName evidence="1">Uncharacterized protein</fullName>
    </submittedName>
</protein>
<accession>A0ABR8ENN6</accession>
<evidence type="ECO:0000313" key="1">
    <source>
        <dbReference type="EMBL" id="MBD2547573.1"/>
    </source>
</evidence>
<sequence length="77" mass="8478">MLSITCSVDRTASRRPALVESVLNHPQQIVLEKEARKTYPSQIDFDGGKMFWLPVIVPENINPAAIGKSDPVLGTET</sequence>
<reference evidence="1 2" key="1">
    <citation type="journal article" date="2020" name="ISME J.">
        <title>Comparative genomics reveals insights into cyanobacterial evolution and habitat adaptation.</title>
        <authorList>
            <person name="Chen M.Y."/>
            <person name="Teng W.K."/>
            <person name="Zhao L."/>
            <person name="Hu C.X."/>
            <person name="Zhou Y.K."/>
            <person name="Han B.P."/>
            <person name="Song L.R."/>
            <person name="Shu W.S."/>
        </authorList>
    </citation>
    <scope>NUCLEOTIDE SEQUENCE [LARGE SCALE GENOMIC DNA]</scope>
    <source>
        <strain evidence="1 2">FACHB-1370</strain>
    </source>
</reference>
<keyword evidence="2" id="KW-1185">Reference proteome</keyword>